<evidence type="ECO:0000313" key="3">
    <source>
        <dbReference type="Proteomes" id="UP000078290"/>
    </source>
</evidence>
<dbReference type="Pfam" id="PF12645">
    <property type="entry name" value="HTH_16"/>
    <property type="match status" value="1"/>
</dbReference>
<sequence>MLYELLKASKSNNQALEEIMNLFEPKLKKTLSLTKYGEREDLAQELRYKLIKYIREYDVDSTPGFWELKDQIKGRTNVS</sequence>
<name>A0A1B7KMR7_PARTM</name>
<accession>A0A1B7KMR7</accession>
<evidence type="ECO:0000259" key="1">
    <source>
        <dbReference type="Pfam" id="PF12645"/>
    </source>
</evidence>
<feature type="domain" description="Helix-turn-helix conjugative transposon-like" evidence="1">
    <location>
        <begin position="6"/>
        <end position="58"/>
    </location>
</feature>
<dbReference type="RefSeq" id="WP_064553790.1">
    <property type="nucleotide sequence ID" value="NZ_LXMA01000044.1"/>
</dbReference>
<dbReference type="OrthoDB" id="2453202at2"/>
<evidence type="ECO:0000313" key="2">
    <source>
        <dbReference type="EMBL" id="OAT71279.1"/>
    </source>
</evidence>
<protein>
    <recommendedName>
        <fullName evidence="1">Helix-turn-helix conjugative transposon-like domain-containing protein</fullName>
    </recommendedName>
</protein>
<organism evidence="2 3">
    <name type="scientific">Parageobacillus thermoglucosidasius</name>
    <name type="common">Geobacillus thermoglucosidasius</name>
    <dbReference type="NCBI Taxonomy" id="1426"/>
    <lineage>
        <taxon>Bacteria</taxon>
        <taxon>Bacillati</taxon>
        <taxon>Bacillota</taxon>
        <taxon>Bacilli</taxon>
        <taxon>Bacillales</taxon>
        <taxon>Anoxybacillaceae</taxon>
        <taxon>Parageobacillus</taxon>
    </lineage>
</organism>
<dbReference type="EMBL" id="LXMA01000044">
    <property type="protein sequence ID" value="OAT71279.1"/>
    <property type="molecule type" value="Genomic_DNA"/>
</dbReference>
<comment type="caution">
    <text evidence="2">The sequence shown here is derived from an EMBL/GenBank/DDBJ whole genome shotgun (WGS) entry which is preliminary data.</text>
</comment>
<dbReference type="AlphaFoldDB" id="A0A1B7KMR7"/>
<reference evidence="3" key="1">
    <citation type="submission" date="2016-05" db="EMBL/GenBank/DDBJ databases">
        <authorList>
            <person name="Wang W."/>
            <person name="Zhu L."/>
        </authorList>
    </citation>
    <scope>NUCLEOTIDE SEQUENCE [LARGE SCALE GENOMIC DNA]</scope>
    <source>
        <strain evidence="3">W-2</strain>
    </source>
</reference>
<dbReference type="InterPro" id="IPR024760">
    <property type="entry name" value="HTH_dom_conjug_TS-like"/>
</dbReference>
<proteinExistence type="predicted"/>
<gene>
    <name evidence="2" type="ORF">A7K69_15990</name>
</gene>
<dbReference type="Proteomes" id="UP000078290">
    <property type="component" value="Unassembled WGS sequence"/>
</dbReference>